<keyword evidence="1 4" id="KW-0812">Transmembrane</keyword>
<accession>A0ABY7FNH3</accession>
<keyword evidence="3 4" id="KW-0472">Membrane</keyword>
<evidence type="ECO:0000256" key="2">
    <source>
        <dbReference type="ARBA" id="ARBA00022989"/>
    </source>
</evidence>
<proteinExistence type="inferred from homology"/>
<keyword evidence="6" id="KW-1185">Reference proteome</keyword>
<comment type="similarity">
    <text evidence="4">Belongs to the copper transporter (Ctr) (TC 1.A.56) family. SLC31A subfamily.</text>
</comment>
<comment type="subcellular location">
    <subcellularLocation>
        <location evidence="4">Membrane</location>
        <topology evidence="4">Multi-pass membrane protein</topology>
    </subcellularLocation>
</comment>
<reference evidence="5" key="1">
    <citation type="submission" date="2022-11" db="EMBL/GenBank/DDBJ databases">
        <title>Centuries of genome instability and evolution in soft-shell clam transmissible cancer (bioRxiv).</title>
        <authorList>
            <person name="Hart S.F.M."/>
            <person name="Yonemitsu M.A."/>
            <person name="Giersch R.M."/>
            <person name="Beal B.F."/>
            <person name="Arriagada G."/>
            <person name="Davis B.W."/>
            <person name="Ostrander E.A."/>
            <person name="Goff S.P."/>
            <person name="Metzger M.J."/>
        </authorList>
    </citation>
    <scope>NUCLEOTIDE SEQUENCE</scope>
    <source>
        <strain evidence="5">MELC-2E11</strain>
        <tissue evidence="5">Siphon/mantle</tissue>
    </source>
</reference>
<dbReference type="Pfam" id="PF04145">
    <property type="entry name" value="Ctr"/>
    <property type="match status" value="1"/>
</dbReference>
<gene>
    <name evidence="5" type="ORF">MAR_037442</name>
</gene>
<keyword evidence="2 4" id="KW-1133">Transmembrane helix</keyword>
<keyword evidence="4" id="KW-0187">Copper transport</keyword>
<keyword evidence="4" id="KW-0813">Transport</keyword>
<dbReference type="Proteomes" id="UP001164746">
    <property type="component" value="Chromosome 13"/>
</dbReference>
<keyword evidence="4" id="KW-0406">Ion transport</keyword>
<dbReference type="EMBL" id="CP111024">
    <property type="protein sequence ID" value="WAR23773.1"/>
    <property type="molecule type" value="Genomic_DNA"/>
</dbReference>
<feature type="transmembrane region" description="Helical" evidence="4">
    <location>
        <begin position="146"/>
        <end position="170"/>
    </location>
</feature>
<evidence type="ECO:0000256" key="3">
    <source>
        <dbReference type="ARBA" id="ARBA00023136"/>
    </source>
</evidence>
<evidence type="ECO:0000256" key="1">
    <source>
        <dbReference type="ARBA" id="ARBA00022692"/>
    </source>
</evidence>
<dbReference type="InterPro" id="IPR007274">
    <property type="entry name" value="Cop_transporter"/>
</dbReference>
<sequence>MVHTNMTRAGHNQMEMDYMQQGNISHEHMMHEKMGHDHMMHEKMDHDHMMHEKMGHEHMIHEKMDHEHMIHGNMDHEHMMHGNMGHEHMMHGNMGHNKMHHMSPVLAMILVMVLTALLEGINYCLHLQQAARRAGFANKSKRSSSLVDGSLHVLYAVHKMLTVALSYTVMLCVMTMNAWILVAAVIGAGVGYLLLRPAVASCFPVSVPVKNVKEVKVAANDVNGTDGTEEGEMDSFLEEDDSKKANDVIHNNFPTDGLLQNYTCVETV</sequence>
<evidence type="ECO:0000256" key="4">
    <source>
        <dbReference type="RuleBase" id="RU367022"/>
    </source>
</evidence>
<feature type="transmembrane region" description="Helical" evidence="4">
    <location>
        <begin position="176"/>
        <end position="195"/>
    </location>
</feature>
<evidence type="ECO:0000313" key="5">
    <source>
        <dbReference type="EMBL" id="WAR23773.1"/>
    </source>
</evidence>
<evidence type="ECO:0000313" key="6">
    <source>
        <dbReference type="Proteomes" id="UP001164746"/>
    </source>
</evidence>
<feature type="transmembrane region" description="Helical" evidence="4">
    <location>
        <begin position="105"/>
        <end position="125"/>
    </location>
</feature>
<organism evidence="5 6">
    <name type="scientific">Mya arenaria</name>
    <name type="common">Soft-shell clam</name>
    <dbReference type="NCBI Taxonomy" id="6604"/>
    <lineage>
        <taxon>Eukaryota</taxon>
        <taxon>Metazoa</taxon>
        <taxon>Spiralia</taxon>
        <taxon>Lophotrochozoa</taxon>
        <taxon>Mollusca</taxon>
        <taxon>Bivalvia</taxon>
        <taxon>Autobranchia</taxon>
        <taxon>Heteroconchia</taxon>
        <taxon>Euheterodonta</taxon>
        <taxon>Imparidentia</taxon>
        <taxon>Neoheterodontei</taxon>
        <taxon>Myida</taxon>
        <taxon>Myoidea</taxon>
        <taxon>Myidae</taxon>
        <taxon>Mya</taxon>
    </lineage>
</organism>
<protein>
    <recommendedName>
        <fullName evidence="4">Copper transport protein</fullName>
    </recommendedName>
</protein>
<keyword evidence="4" id="KW-0186">Copper</keyword>
<name>A0ABY7FNH3_MYAAR</name>